<sequence length="192" mass="21522">MPDSASPHTSANVQQALQEPVEIVEWSAAWAESFLQEKQQWQQLLGSAAGRIEHFGSTAIAGMPAKPIIDMLIEVPSLSWVRDTLAAQLVPRGYQLFWRASTPGDTDVAYAWFIKRDSHGRRTHHLHMLLPDSADWQKLQFRDYLQANPAAANAYATFKRDAASKFANDRKAYNAAKDAFIRPIMQQLALSS</sequence>
<name>A0A0M2V8K5_9GAMM</name>
<organism evidence="1 2">
    <name type="scientific">Arsukibacterium ikkense</name>
    <dbReference type="NCBI Taxonomy" id="336831"/>
    <lineage>
        <taxon>Bacteria</taxon>
        <taxon>Pseudomonadati</taxon>
        <taxon>Pseudomonadota</taxon>
        <taxon>Gammaproteobacteria</taxon>
        <taxon>Chromatiales</taxon>
        <taxon>Chromatiaceae</taxon>
        <taxon>Arsukibacterium</taxon>
    </lineage>
</organism>
<evidence type="ECO:0008006" key="3">
    <source>
        <dbReference type="Google" id="ProtNLM"/>
    </source>
</evidence>
<keyword evidence="2" id="KW-1185">Reference proteome</keyword>
<protein>
    <recommendedName>
        <fullName evidence="3">GrpB family protein</fullName>
    </recommendedName>
</protein>
<dbReference type="AlphaFoldDB" id="A0A0M2V8K5"/>
<evidence type="ECO:0000313" key="2">
    <source>
        <dbReference type="Proteomes" id="UP000034228"/>
    </source>
</evidence>
<dbReference type="PANTHER" id="PTHR34822">
    <property type="entry name" value="GRPB DOMAIN PROTEIN (AFU_ORTHOLOGUE AFUA_1G01530)"/>
    <property type="match status" value="1"/>
</dbReference>
<comment type="caution">
    <text evidence="1">The sequence shown here is derived from an EMBL/GenBank/DDBJ whole genome shotgun (WGS) entry which is preliminary data.</text>
</comment>
<accession>A0A0M2V8K5</accession>
<dbReference type="SUPFAM" id="SSF81301">
    <property type="entry name" value="Nucleotidyltransferase"/>
    <property type="match status" value="1"/>
</dbReference>
<dbReference type="Pfam" id="PF04229">
    <property type="entry name" value="GrpB"/>
    <property type="match status" value="1"/>
</dbReference>
<dbReference type="Gene3D" id="3.30.460.10">
    <property type="entry name" value="Beta Polymerase, domain 2"/>
    <property type="match status" value="1"/>
</dbReference>
<gene>
    <name evidence="1" type="ORF">WG68_10715</name>
</gene>
<dbReference type="PATRIC" id="fig|336831.14.peg.1026"/>
<dbReference type="PANTHER" id="PTHR34822:SF1">
    <property type="entry name" value="GRPB FAMILY PROTEIN"/>
    <property type="match status" value="1"/>
</dbReference>
<dbReference type="InterPro" id="IPR043519">
    <property type="entry name" value="NT_sf"/>
</dbReference>
<dbReference type="RefSeq" id="WP_046557677.1">
    <property type="nucleotide sequence ID" value="NZ_LAHO01000009.1"/>
</dbReference>
<dbReference type="Proteomes" id="UP000034228">
    <property type="component" value="Unassembled WGS sequence"/>
</dbReference>
<proteinExistence type="predicted"/>
<dbReference type="OrthoDB" id="9799092at2"/>
<reference evidence="1 2" key="1">
    <citation type="submission" date="2015-03" db="EMBL/GenBank/DDBJ databases">
        <title>Draft genome sequences of two protease-producing strains of Arsukibacterium isolated from two cold and alkaline environments.</title>
        <authorList>
            <person name="Lylloff J.E."/>
            <person name="Skov L.B."/>
            <person name="Jepsen M."/>
            <person name="Hallin P.F."/>
            <person name="Sorensen S.J."/>
            <person name="Stougaard P."/>
            <person name="Glaring M.A."/>
        </authorList>
    </citation>
    <scope>NUCLEOTIDE SEQUENCE [LARGE SCALE GENOMIC DNA]</scope>
    <source>
        <strain evidence="1 2">GCM72</strain>
    </source>
</reference>
<dbReference type="InterPro" id="IPR007344">
    <property type="entry name" value="GrpB/CoaE"/>
</dbReference>
<dbReference type="EMBL" id="LAHO01000009">
    <property type="protein sequence ID" value="KKO45503.1"/>
    <property type="molecule type" value="Genomic_DNA"/>
</dbReference>
<dbReference type="STRING" id="336831.WG68_10715"/>
<evidence type="ECO:0000313" key="1">
    <source>
        <dbReference type="EMBL" id="KKO45503.1"/>
    </source>
</evidence>